<comment type="pathway">
    <text evidence="2 13">tRNA modification; tRNA-queuosine biosynthesis.</text>
</comment>
<evidence type="ECO:0000256" key="9">
    <source>
        <dbReference type="ARBA" id="ARBA00061210"/>
    </source>
</evidence>
<dbReference type="InterPro" id="IPR003699">
    <property type="entry name" value="QueA"/>
</dbReference>
<dbReference type="NCBIfam" id="NF001140">
    <property type="entry name" value="PRK00147.1"/>
    <property type="match status" value="1"/>
</dbReference>
<dbReference type="PANTHER" id="PTHR30307:SF0">
    <property type="entry name" value="S-ADENOSYLMETHIONINE:TRNA RIBOSYLTRANSFERASE-ISOMERASE"/>
    <property type="match status" value="1"/>
</dbReference>
<proteinExistence type="inferred from homology"/>
<name>A0A1W1YK05_9BURK</name>
<dbReference type="PANTHER" id="PTHR30307">
    <property type="entry name" value="S-ADENOSYLMETHIONINE:TRNA RIBOSYLTRANSFERASE-ISOMERASE"/>
    <property type="match status" value="1"/>
</dbReference>
<keyword evidence="15" id="KW-1185">Reference proteome</keyword>
<evidence type="ECO:0000256" key="7">
    <source>
        <dbReference type="ARBA" id="ARBA00022785"/>
    </source>
</evidence>
<comment type="catalytic activity">
    <reaction evidence="8 13">
        <text>7-aminomethyl-7-carbaguanosine(34) in tRNA + S-adenosyl-L-methionine = epoxyqueuosine(34) in tRNA + adenine + L-methionine + 2 H(+)</text>
        <dbReference type="Rhea" id="RHEA:32155"/>
        <dbReference type="Rhea" id="RHEA-COMP:10342"/>
        <dbReference type="Rhea" id="RHEA-COMP:18582"/>
        <dbReference type="ChEBI" id="CHEBI:15378"/>
        <dbReference type="ChEBI" id="CHEBI:16708"/>
        <dbReference type="ChEBI" id="CHEBI:57844"/>
        <dbReference type="ChEBI" id="CHEBI:59789"/>
        <dbReference type="ChEBI" id="CHEBI:82833"/>
        <dbReference type="ChEBI" id="CHEBI:194443"/>
        <dbReference type="EC" id="2.4.99.17"/>
    </reaction>
</comment>
<evidence type="ECO:0000256" key="13">
    <source>
        <dbReference type="HAMAP-Rule" id="MF_00113"/>
    </source>
</evidence>
<dbReference type="InterPro" id="IPR042119">
    <property type="entry name" value="QueA_dom2"/>
</dbReference>
<dbReference type="GO" id="GO:0008616">
    <property type="term" value="P:tRNA queuosine(34) biosynthetic process"/>
    <property type="evidence" value="ECO:0007669"/>
    <property type="project" value="UniProtKB-UniRule"/>
</dbReference>
<evidence type="ECO:0000256" key="5">
    <source>
        <dbReference type="ARBA" id="ARBA00022679"/>
    </source>
</evidence>
<comment type="function">
    <text evidence="13">Transfers and isomerizes the ribose moiety from AdoMet to the 7-aminomethyl group of 7-deazaguanine (preQ1-tRNA) to give epoxyqueuosine (oQ-tRNA).</text>
</comment>
<dbReference type="NCBIfam" id="TIGR00113">
    <property type="entry name" value="queA"/>
    <property type="match status" value="1"/>
</dbReference>
<keyword evidence="4 13" id="KW-0963">Cytoplasm</keyword>
<dbReference type="SUPFAM" id="SSF111337">
    <property type="entry name" value="QueA-like"/>
    <property type="match status" value="1"/>
</dbReference>
<dbReference type="InterPro" id="IPR042118">
    <property type="entry name" value="QueA_dom1"/>
</dbReference>
<comment type="subunit">
    <text evidence="3 13">Monomer.</text>
</comment>
<dbReference type="Gene3D" id="2.40.10.240">
    <property type="entry name" value="QueA-like"/>
    <property type="match status" value="1"/>
</dbReference>
<dbReference type="UniPathway" id="UPA00392"/>
<dbReference type="GO" id="GO:0051075">
    <property type="term" value="F:S-adenosylmethionine:tRNA ribosyltransferase-isomerase activity"/>
    <property type="evidence" value="ECO:0007669"/>
    <property type="project" value="UniProtKB-EC"/>
</dbReference>
<evidence type="ECO:0000313" key="14">
    <source>
        <dbReference type="EMBL" id="SMC36058.1"/>
    </source>
</evidence>
<comment type="subcellular location">
    <subcellularLocation>
        <location evidence="1 13">Cytoplasm</location>
    </subcellularLocation>
</comment>
<keyword evidence="5 13" id="KW-0808">Transferase</keyword>
<evidence type="ECO:0000313" key="15">
    <source>
        <dbReference type="Proteomes" id="UP000192708"/>
    </source>
</evidence>
<dbReference type="AlphaFoldDB" id="A0A1W1YK05"/>
<sequence length="354" mass="39105">MQLSEFDYELPEELIAQFPLDSRTSSRLLEVSTSNTTTLQLNDLIFSDIAGLLKKGDLLIFNDTKVIPARVFGKKDSGGKVELLVERILSETTLLSQIRASKPAQANSVIYIGPESNPIPIKVIERKHIAPVNNQAAEVSPFYLLEFPDNCLEILNQVGELPLPPYIAHSANAEDQNRYQTVVAKHPGAVAAPTAGLHFDAPLIEQLKNNGVEVAYVTLHVGAGTFTPVRVEDVTEHQMHFERYSIPIATRIAIDQAKAEGRRVICVGTTSLRAVESAVKLGEYGDTNLFITPGYQFAVVDALITNFHLPKSTLLMLVSAFAGTDNIRKAYQHAIDNSYRFFSYGDAMFLKKFK</sequence>
<dbReference type="HAMAP" id="MF_00113">
    <property type="entry name" value="QueA"/>
    <property type="match status" value="1"/>
</dbReference>
<evidence type="ECO:0000256" key="6">
    <source>
        <dbReference type="ARBA" id="ARBA00022691"/>
    </source>
</evidence>
<evidence type="ECO:0000256" key="3">
    <source>
        <dbReference type="ARBA" id="ARBA00011245"/>
    </source>
</evidence>
<dbReference type="Proteomes" id="UP000192708">
    <property type="component" value="Unassembled WGS sequence"/>
</dbReference>
<dbReference type="EC" id="2.4.99.17" evidence="10 13"/>
<comment type="similarity">
    <text evidence="9 13">Belongs to the QueA family.</text>
</comment>
<evidence type="ECO:0000256" key="10">
    <source>
        <dbReference type="ARBA" id="ARBA00066503"/>
    </source>
</evidence>
<dbReference type="FunFam" id="3.40.1780.10:FF:000001">
    <property type="entry name" value="S-adenosylmethionine:tRNA ribosyltransferase-isomerase"/>
    <property type="match status" value="1"/>
</dbReference>
<organism evidence="14 15">
    <name type="scientific">Polynucleobacter kasalickyi</name>
    <dbReference type="NCBI Taxonomy" id="1938817"/>
    <lineage>
        <taxon>Bacteria</taxon>
        <taxon>Pseudomonadati</taxon>
        <taxon>Pseudomonadota</taxon>
        <taxon>Betaproteobacteria</taxon>
        <taxon>Burkholderiales</taxon>
        <taxon>Burkholderiaceae</taxon>
        <taxon>Polynucleobacter</taxon>
    </lineage>
</organism>
<dbReference type="InterPro" id="IPR036100">
    <property type="entry name" value="QueA_sf"/>
</dbReference>
<protein>
    <recommendedName>
        <fullName evidence="11 13">S-adenosylmethionine:tRNA ribosyltransferase-isomerase</fullName>
        <ecNumber evidence="10 13">2.4.99.17</ecNumber>
    </recommendedName>
    <alternativeName>
        <fullName evidence="12 13">Queuosine biosynthesis protein QueA</fullName>
    </alternativeName>
</protein>
<evidence type="ECO:0000256" key="1">
    <source>
        <dbReference type="ARBA" id="ARBA00004496"/>
    </source>
</evidence>
<evidence type="ECO:0000256" key="4">
    <source>
        <dbReference type="ARBA" id="ARBA00022490"/>
    </source>
</evidence>
<evidence type="ECO:0000256" key="8">
    <source>
        <dbReference type="ARBA" id="ARBA00052751"/>
    </source>
</evidence>
<evidence type="ECO:0000256" key="12">
    <source>
        <dbReference type="ARBA" id="ARBA00076160"/>
    </source>
</evidence>
<dbReference type="STRING" id="1938817.SAMN06296008_10393"/>
<evidence type="ECO:0000256" key="11">
    <source>
        <dbReference type="ARBA" id="ARBA00069325"/>
    </source>
</evidence>
<gene>
    <name evidence="13" type="primary">queA</name>
    <name evidence="14" type="ORF">SAMN06296008_10393</name>
</gene>
<accession>A0A1W1YK05</accession>
<keyword evidence="14" id="KW-0413">Isomerase</keyword>
<dbReference type="Pfam" id="PF02547">
    <property type="entry name" value="Queuosine_synth"/>
    <property type="match status" value="1"/>
</dbReference>
<dbReference type="Gene3D" id="3.40.1780.10">
    <property type="entry name" value="QueA-like"/>
    <property type="match status" value="1"/>
</dbReference>
<keyword evidence="7 13" id="KW-0671">Queuosine biosynthesis</keyword>
<keyword evidence="6 13" id="KW-0949">S-adenosyl-L-methionine</keyword>
<dbReference type="GO" id="GO:0005737">
    <property type="term" value="C:cytoplasm"/>
    <property type="evidence" value="ECO:0007669"/>
    <property type="project" value="UniProtKB-SubCell"/>
</dbReference>
<dbReference type="EMBL" id="FWXJ01000003">
    <property type="protein sequence ID" value="SMC36058.1"/>
    <property type="molecule type" value="Genomic_DNA"/>
</dbReference>
<reference evidence="14 15" key="1">
    <citation type="submission" date="2017-04" db="EMBL/GenBank/DDBJ databases">
        <authorList>
            <person name="Afonso C.L."/>
            <person name="Miller P.J."/>
            <person name="Scott M.A."/>
            <person name="Spackman E."/>
            <person name="Goraichik I."/>
            <person name="Dimitrov K.M."/>
            <person name="Suarez D.L."/>
            <person name="Swayne D.E."/>
        </authorList>
    </citation>
    <scope>NUCLEOTIDE SEQUENCE [LARGE SCALE GENOMIC DNA]</scope>
    <source>
        <strain evidence="14 15">VK13</strain>
    </source>
</reference>
<evidence type="ECO:0000256" key="2">
    <source>
        <dbReference type="ARBA" id="ARBA00004691"/>
    </source>
</evidence>